<gene>
    <name evidence="1" type="ORF">H310_11205</name>
</gene>
<dbReference type="GeneID" id="20088255"/>
<accession>A0A024TMD1</accession>
<dbReference type="VEuPathDB" id="FungiDB:H310_11205"/>
<reference evidence="1" key="1">
    <citation type="submission" date="2013-12" db="EMBL/GenBank/DDBJ databases">
        <title>The Genome Sequence of Aphanomyces invadans NJM9701.</title>
        <authorList>
            <consortium name="The Broad Institute Genomics Platform"/>
            <person name="Russ C."/>
            <person name="Tyler B."/>
            <person name="van West P."/>
            <person name="Dieguez-Uribeondo J."/>
            <person name="Young S.K."/>
            <person name="Zeng Q."/>
            <person name="Gargeya S."/>
            <person name="Fitzgerald M."/>
            <person name="Abouelleil A."/>
            <person name="Alvarado L."/>
            <person name="Chapman S.B."/>
            <person name="Gainer-Dewar J."/>
            <person name="Goldberg J."/>
            <person name="Griggs A."/>
            <person name="Gujja S."/>
            <person name="Hansen M."/>
            <person name="Howarth C."/>
            <person name="Imamovic A."/>
            <person name="Ireland A."/>
            <person name="Larimer J."/>
            <person name="McCowan C."/>
            <person name="Murphy C."/>
            <person name="Pearson M."/>
            <person name="Poon T.W."/>
            <person name="Priest M."/>
            <person name="Roberts A."/>
            <person name="Saif S."/>
            <person name="Shea T."/>
            <person name="Sykes S."/>
            <person name="Wortman J."/>
            <person name="Nusbaum C."/>
            <person name="Birren B."/>
        </authorList>
    </citation>
    <scope>NUCLEOTIDE SEQUENCE [LARGE SCALE GENOMIC DNA]</scope>
    <source>
        <strain evidence="1">NJM9701</strain>
    </source>
</reference>
<name>A0A024TMD1_9STRA</name>
<dbReference type="EMBL" id="KI913981">
    <property type="protein sequence ID" value="ETV95305.1"/>
    <property type="molecule type" value="Genomic_DNA"/>
</dbReference>
<dbReference type="EMBL" id="KI913981">
    <property type="protein sequence ID" value="ETV95306.1"/>
    <property type="molecule type" value="Genomic_DNA"/>
</dbReference>
<evidence type="ECO:0000313" key="1">
    <source>
        <dbReference type="EMBL" id="ETV95305.1"/>
    </source>
</evidence>
<proteinExistence type="predicted"/>
<dbReference type="OrthoDB" id="64820at2759"/>
<dbReference type="RefSeq" id="XP_008876008.1">
    <property type="nucleotide sequence ID" value="XM_008877786.1"/>
</dbReference>
<sequence>MHLEHLTESQWGDLEADMMCLVDEAMQSTPQMRTRPSRGTCVSEYMELSYCDTTDALRTPLAHYFRGNLLHATTLALKLQVAQLRNQRRVLFIARESLNLEDYPPVDHVVRFHFKTLLLQTHGDDYIADALHLLSSPLGNLQAFVFNKVAHASMYIVDAFPLLLQKMRLLHALVTRAPPKKQSEFQWTVHIIYETENVATVLCVPTLPIRTRLRRMRRCAGNASFRFHALCLGR</sequence>
<dbReference type="RefSeq" id="XP_008876006.1">
    <property type="nucleotide sequence ID" value="XM_008877784.1"/>
</dbReference>
<dbReference type="RefSeq" id="XP_008876007.1">
    <property type="nucleotide sequence ID" value="XM_008877785.1"/>
</dbReference>
<dbReference type="EMBL" id="KI913981">
    <property type="protein sequence ID" value="ETV95307.1"/>
    <property type="molecule type" value="Genomic_DNA"/>
</dbReference>
<organism evidence="1">
    <name type="scientific">Aphanomyces invadans</name>
    <dbReference type="NCBI Taxonomy" id="157072"/>
    <lineage>
        <taxon>Eukaryota</taxon>
        <taxon>Sar</taxon>
        <taxon>Stramenopiles</taxon>
        <taxon>Oomycota</taxon>
        <taxon>Saprolegniomycetes</taxon>
        <taxon>Saprolegniales</taxon>
        <taxon>Verrucalvaceae</taxon>
        <taxon>Aphanomyces</taxon>
    </lineage>
</organism>
<dbReference type="AlphaFoldDB" id="A0A024TMD1"/>
<protein>
    <submittedName>
        <fullName evidence="1">Uncharacterized protein</fullName>
    </submittedName>
</protein>